<evidence type="ECO:0000313" key="2">
    <source>
        <dbReference type="EMBL" id="ABE76290.1"/>
    </source>
</evidence>
<sequence>MDINLNQLYPMILSAVVALIIGKLYEKLPVQEVFTLFGKYQKGSRLKELIRIKKYRLDMRHYLYELQIAQNWFIALIVVAVVNFVFLLGSGFLKYPLWLFMIGMLPTYTIELIWLNKISYVDDLKVYQKGNPEWKKRKQRKVVRKQREKLKQLGQNGA</sequence>
<geneLocation type="plasmid" evidence="2 3">
    <name>1</name>
</geneLocation>
<dbReference type="KEGG" id="pcr:Pcryo_2513"/>
<keyword evidence="2" id="KW-0614">Plasmid</keyword>
<gene>
    <name evidence="2" type="ORF">Pcryo_2513</name>
</gene>
<accession>Q1Q7R6</accession>
<dbReference type="EMBL" id="CP000324">
    <property type="protein sequence ID" value="ABE76290.1"/>
    <property type="molecule type" value="Genomic_DNA"/>
</dbReference>
<proteinExistence type="predicted"/>
<name>Q1Q7R6_PSYCK</name>
<reference evidence="2" key="1">
    <citation type="submission" date="2006-03" db="EMBL/GenBank/DDBJ databases">
        <title>Complete sequence of Plasmid1 of Psychrobacter cryohalolentis K5.</title>
        <authorList>
            <consortium name="US DOE Joint Genome Institute"/>
            <person name="Copeland A."/>
            <person name="Lucas S."/>
            <person name="Lapidus A."/>
            <person name="Barry K."/>
            <person name="Detter J.C."/>
            <person name="Glavina del Rio T."/>
            <person name="Hammon N."/>
            <person name="Israni S."/>
            <person name="Dalin E."/>
            <person name="Tice H."/>
            <person name="Pitluck S."/>
            <person name="Brettin T."/>
            <person name="Bruce D."/>
            <person name="Han C."/>
            <person name="Tapia R."/>
            <person name="Sims D.R."/>
            <person name="Gilna P."/>
            <person name="Schmutz J."/>
            <person name="Larimer F."/>
            <person name="Land M."/>
            <person name="Hauser L."/>
            <person name="Kyrpides N."/>
            <person name="Kim E."/>
            <person name="Richardson P."/>
        </authorList>
    </citation>
    <scope>NUCLEOTIDE SEQUENCE [LARGE SCALE GENOMIC DNA]</scope>
    <source>
        <strain evidence="2">K5</strain>
        <plasmid evidence="2">1</plasmid>
    </source>
</reference>
<feature type="transmembrane region" description="Helical" evidence="1">
    <location>
        <begin position="62"/>
        <end position="89"/>
    </location>
</feature>
<organism evidence="2 3">
    <name type="scientific">Psychrobacter cryohalolentis (strain ATCC BAA-1226 / DSM 17306 / VKM B-2378 / K5)</name>
    <dbReference type="NCBI Taxonomy" id="335284"/>
    <lineage>
        <taxon>Bacteria</taxon>
        <taxon>Pseudomonadati</taxon>
        <taxon>Pseudomonadota</taxon>
        <taxon>Gammaproteobacteria</taxon>
        <taxon>Moraxellales</taxon>
        <taxon>Moraxellaceae</taxon>
        <taxon>Psychrobacter</taxon>
    </lineage>
</organism>
<keyword evidence="1" id="KW-1133">Transmembrane helix</keyword>
<keyword evidence="1" id="KW-0812">Transmembrane</keyword>
<keyword evidence="1" id="KW-0472">Membrane</keyword>
<dbReference type="RefSeq" id="WP_011512372.1">
    <property type="nucleotide sequence ID" value="NC_007968.1"/>
</dbReference>
<dbReference type="AlphaFoldDB" id="Q1Q7R6"/>
<evidence type="ECO:0000256" key="1">
    <source>
        <dbReference type="SAM" id="Phobius"/>
    </source>
</evidence>
<dbReference type="HOGENOM" id="CLU_1667947_0_0_6"/>
<keyword evidence="3" id="KW-1185">Reference proteome</keyword>
<evidence type="ECO:0000313" key="3">
    <source>
        <dbReference type="Proteomes" id="UP000002425"/>
    </source>
</evidence>
<dbReference type="Proteomes" id="UP000002425">
    <property type="component" value="Plasmid 1"/>
</dbReference>
<protein>
    <submittedName>
        <fullName evidence="2">Uncharacterized protein</fullName>
    </submittedName>
</protein>
<feature type="transmembrane region" description="Helical" evidence="1">
    <location>
        <begin position="95"/>
        <end position="115"/>
    </location>
</feature>